<proteinExistence type="predicted"/>
<sequence length="330" mass="36537">MSAVTQGALGTIPLGRTVAPRGRSERYQYTYNLIAGSAPLQFIISVEPAPKSPGSSSSSHKYVFRLSLKVDKTERPLGESVTMNLTVDPRHLEFVVFVFPGKSTLPAGCLWCYRVWLRVDQIDHRLFGDDELWVGKDPDFSSVANISMARLRSMGSNSQMYEALVGRAKIGFHVRWQHIAEGLYRYSIDYEVAGVGATLVDDFKLILHGDPKTVTFLIYTVPMNSVPAQASHRLRIWLKTYLPSDPSITPQANFHMIPFNDSFVYQRIYKSDTFKVGFKLDFSALGGKMVMGTPNGPPKAYSVSHASGGRLERRSTGDSAGSGVQECELG</sequence>
<evidence type="ECO:0000256" key="1">
    <source>
        <dbReference type="SAM" id="MobiDB-lite"/>
    </source>
</evidence>
<dbReference type="OrthoDB" id="3210666at2759"/>
<evidence type="ECO:0000313" key="2">
    <source>
        <dbReference type="EMBL" id="THV08154.1"/>
    </source>
</evidence>
<evidence type="ECO:0000313" key="3">
    <source>
        <dbReference type="Proteomes" id="UP000297245"/>
    </source>
</evidence>
<dbReference type="Proteomes" id="UP000297245">
    <property type="component" value="Unassembled WGS sequence"/>
</dbReference>
<reference evidence="2 3" key="1">
    <citation type="journal article" date="2019" name="Nat. Ecol. Evol.">
        <title>Megaphylogeny resolves global patterns of mushroom evolution.</title>
        <authorList>
            <person name="Varga T."/>
            <person name="Krizsan K."/>
            <person name="Foldi C."/>
            <person name="Dima B."/>
            <person name="Sanchez-Garcia M."/>
            <person name="Sanchez-Ramirez S."/>
            <person name="Szollosi G.J."/>
            <person name="Szarkandi J.G."/>
            <person name="Papp V."/>
            <person name="Albert L."/>
            <person name="Andreopoulos W."/>
            <person name="Angelini C."/>
            <person name="Antonin V."/>
            <person name="Barry K.W."/>
            <person name="Bougher N.L."/>
            <person name="Buchanan P."/>
            <person name="Buyck B."/>
            <person name="Bense V."/>
            <person name="Catcheside P."/>
            <person name="Chovatia M."/>
            <person name="Cooper J."/>
            <person name="Damon W."/>
            <person name="Desjardin D."/>
            <person name="Finy P."/>
            <person name="Geml J."/>
            <person name="Haridas S."/>
            <person name="Hughes K."/>
            <person name="Justo A."/>
            <person name="Karasinski D."/>
            <person name="Kautmanova I."/>
            <person name="Kiss B."/>
            <person name="Kocsube S."/>
            <person name="Kotiranta H."/>
            <person name="LaButti K.M."/>
            <person name="Lechner B.E."/>
            <person name="Liimatainen K."/>
            <person name="Lipzen A."/>
            <person name="Lukacs Z."/>
            <person name="Mihaltcheva S."/>
            <person name="Morgado L.N."/>
            <person name="Niskanen T."/>
            <person name="Noordeloos M.E."/>
            <person name="Ohm R.A."/>
            <person name="Ortiz-Santana B."/>
            <person name="Ovrebo C."/>
            <person name="Racz N."/>
            <person name="Riley R."/>
            <person name="Savchenko A."/>
            <person name="Shiryaev A."/>
            <person name="Soop K."/>
            <person name="Spirin V."/>
            <person name="Szebenyi C."/>
            <person name="Tomsovsky M."/>
            <person name="Tulloss R.E."/>
            <person name="Uehling J."/>
            <person name="Grigoriev I.V."/>
            <person name="Vagvolgyi C."/>
            <person name="Papp T."/>
            <person name="Martin F.M."/>
            <person name="Miettinen O."/>
            <person name="Hibbett D.S."/>
            <person name="Nagy L.G."/>
        </authorList>
    </citation>
    <scope>NUCLEOTIDE SEQUENCE [LARGE SCALE GENOMIC DNA]</scope>
    <source>
        <strain evidence="2 3">CBS 962.96</strain>
    </source>
</reference>
<dbReference type="AlphaFoldDB" id="A0A4S8MZZ4"/>
<keyword evidence="3" id="KW-1185">Reference proteome</keyword>
<protein>
    <submittedName>
        <fullName evidence="2">Uncharacterized protein</fullName>
    </submittedName>
</protein>
<feature type="region of interest" description="Disordered" evidence="1">
    <location>
        <begin position="296"/>
        <end position="330"/>
    </location>
</feature>
<accession>A0A4S8MZZ4</accession>
<name>A0A4S8MZZ4_DENBC</name>
<organism evidence="2 3">
    <name type="scientific">Dendrothele bispora (strain CBS 962.96)</name>
    <dbReference type="NCBI Taxonomy" id="1314807"/>
    <lineage>
        <taxon>Eukaryota</taxon>
        <taxon>Fungi</taxon>
        <taxon>Dikarya</taxon>
        <taxon>Basidiomycota</taxon>
        <taxon>Agaricomycotina</taxon>
        <taxon>Agaricomycetes</taxon>
        <taxon>Agaricomycetidae</taxon>
        <taxon>Agaricales</taxon>
        <taxon>Agaricales incertae sedis</taxon>
        <taxon>Dendrothele</taxon>
    </lineage>
</organism>
<gene>
    <name evidence="2" type="ORF">K435DRAFT_641407</name>
</gene>
<dbReference type="EMBL" id="ML179035">
    <property type="protein sequence ID" value="THV08154.1"/>
    <property type="molecule type" value="Genomic_DNA"/>
</dbReference>